<dbReference type="RefSeq" id="XP_009163072.1">
    <property type="nucleotide sequence ID" value="XM_009164808.1"/>
</dbReference>
<protein>
    <submittedName>
        <fullName evidence="1">Uncharacterized protein</fullName>
    </submittedName>
</protein>
<accession>A0A075A4N9</accession>
<dbReference type="CTD" id="20315101"/>
<keyword evidence="2" id="KW-1185">Reference proteome</keyword>
<dbReference type="OrthoDB" id="9988752at2759"/>
<dbReference type="AlphaFoldDB" id="A0A075A4N9"/>
<evidence type="ECO:0000313" key="1">
    <source>
        <dbReference type="EMBL" id="KER33227.1"/>
    </source>
</evidence>
<proteinExistence type="predicted"/>
<organism evidence="1 2">
    <name type="scientific">Opisthorchis viverrini</name>
    <name type="common">Southeast Asian liver fluke</name>
    <dbReference type="NCBI Taxonomy" id="6198"/>
    <lineage>
        <taxon>Eukaryota</taxon>
        <taxon>Metazoa</taxon>
        <taxon>Spiralia</taxon>
        <taxon>Lophotrochozoa</taxon>
        <taxon>Platyhelminthes</taxon>
        <taxon>Trematoda</taxon>
        <taxon>Digenea</taxon>
        <taxon>Opisthorchiida</taxon>
        <taxon>Opisthorchiata</taxon>
        <taxon>Opisthorchiidae</taxon>
        <taxon>Opisthorchis</taxon>
    </lineage>
</organism>
<evidence type="ECO:0000313" key="2">
    <source>
        <dbReference type="Proteomes" id="UP000054324"/>
    </source>
</evidence>
<gene>
    <name evidence="1" type="ORF">T265_00913</name>
</gene>
<dbReference type="Proteomes" id="UP000054324">
    <property type="component" value="Unassembled WGS sequence"/>
</dbReference>
<name>A0A075A4N9_OPIVI</name>
<sequence>MKSGIKWNIRLTETRGLRPPDEPEEGHGWLFPVGIVSIVLDPRMPGKARQSDSLQLSYFLRVTWQLGTERVLQLNDHSANTDSVYQWRYDNKSFKLKETAHTDFDMEVTLEKYTHLQINLAFARDSTEFLLYDILQLNVLHTGCTTHKVAENSSTALDLSMQFPT</sequence>
<dbReference type="EMBL" id="KL596627">
    <property type="protein sequence ID" value="KER33227.1"/>
    <property type="molecule type" value="Genomic_DNA"/>
</dbReference>
<dbReference type="GeneID" id="20315101"/>
<dbReference type="KEGG" id="ovi:T265_00913"/>
<reference evidence="1 2" key="1">
    <citation type="submission" date="2013-11" db="EMBL/GenBank/DDBJ databases">
        <title>Opisthorchis viverrini - life in the bile duct.</title>
        <authorList>
            <person name="Young N.D."/>
            <person name="Nagarajan N."/>
            <person name="Lin S.J."/>
            <person name="Korhonen P.K."/>
            <person name="Jex A.R."/>
            <person name="Hall R.S."/>
            <person name="Safavi-Hemami H."/>
            <person name="Kaewkong W."/>
            <person name="Bertrand D."/>
            <person name="Gao S."/>
            <person name="Seet Q."/>
            <person name="Wongkham S."/>
            <person name="Teh B.T."/>
            <person name="Wongkham C."/>
            <person name="Intapan P.M."/>
            <person name="Maleewong W."/>
            <person name="Yang X."/>
            <person name="Hu M."/>
            <person name="Wang Z."/>
            <person name="Hofmann A."/>
            <person name="Sternberg P.W."/>
            <person name="Tan P."/>
            <person name="Wang J."/>
            <person name="Gasser R.B."/>
        </authorList>
    </citation>
    <scope>NUCLEOTIDE SEQUENCE [LARGE SCALE GENOMIC DNA]</scope>
</reference>